<gene>
    <name evidence="5" type="ORF">H7B90_06190</name>
</gene>
<sequence length="1112" mass="115518">MKKTAFVILILTLMISALPNAGADRRAEAAAVGGPDWYTVGSTAVSEQGGWSSSLQVEGGIPYVAYTDLAHGKRLTVRTFDRGDWKDVGSPGFSAGEAGDVSMKSDGGTLYAAYQDGGNGNRASVMKYDGTAWEYVGAPGFSAGNAQQLSLYIDNGTLYVAYQDGAAGAKATVMRFDGTAWINVGNPGFTPRSAYNLSLAVDNGQPYLAFQDYDQSLKASVMTFDGSDWVYVGGAGLSGGKVGDISFLFYKGAPHIAYMDSSAGLNWKATVMAFDGTSWAPVGSPGFSAGGAQYIKLAVSNGELYAGYQDDDGSDLRATVMKYDGAGWTNVGRSKFTAGDTFFNSLYADDGTPFMAYMDKDNEFKVTVMYYGMNELPEANSVAVGGVARVGQTLTGSYVYSDAEYDREGASAYRWYAADDASGTGKTAIAGATGRTLTLTAAEVGKYITFAVTPVALSGEKLGAETESAPTVSVDGGTPPPNAAPTAGGVSVGGTAKAGETLTGNYTYADAEGDAEGASAYRWYAADDASGTGKTAIAGATGRTLTLTAAEVGKYVSFAVTPVAATGTSPGAAVESAPVGPVAAAGDPVAVPAAPANLKAKAGSRFVTLQWDAATGAESYNLYQGTATGIYDPVPVATVTATERRVTGLTNGTTYYYIVKAANEAGESAASNEASARPTAPVSSAPSDPPAESPAVDTGVDIWVNDESVRAGIGTKDIVGGQSVAKIAIDEEKLKKKLAEVADRAVVTIPFKEKTDVAVGELSGALLRTVRERGTTLVIKTGPASYTLPSERLALDSLAERLGAAEDLSGLKVQFVIAVPTEERRREIESALSAESLSSLVPPVTFTVQGIYGERKEEVSSFDRYVKRAIAIPQGTGTVTTAVAVDPDGRVRSVPTQLETADGQPYARILSMTNGTYALVNRSLTFSDVAEGHWARGSVNDMASRLVVEGTGGGLFEPNREITRAEFAAMLARGLGLRAGGEASPFPDVPASSWYGDAIRTAAAYKLVDGFEDGTFGPLAKITREQAMAMVRNAMDVTGLSSGIPSGASEDALSAFADAGDVSAWARNAVADNLRTGIAKGRYGKKLAPKENITRAEAAELIENLLRRSELI</sequence>
<feature type="compositionally biased region" description="Low complexity" evidence="1">
    <location>
        <begin position="669"/>
        <end position="686"/>
    </location>
</feature>
<dbReference type="Pfam" id="PF23197">
    <property type="entry name" value="IG_AIR9"/>
    <property type="match status" value="2"/>
</dbReference>
<evidence type="ECO:0000259" key="4">
    <source>
        <dbReference type="PROSITE" id="PS51272"/>
    </source>
</evidence>
<feature type="chain" id="PRO_5032390394" evidence="2">
    <location>
        <begin position="24"/>
        <end position="1112"/>
    </location>
</feature>
<dbReference type="InterPro" id="IPR056284">
    <property type="entry name" value="AIR9-like_A9"/>
</dbReference>
<feature type="signal peptide" evidence="2">
    <location>
        <begin position="1"/>
        <end position="23"/>
    </location>
</feature>
<accession>A0A841TYQ2</accession>
<dbReference type="Gene3D" id="2.60.40.2700">
    <property type="match status" value="2"/>
</dbReference>
<dbReference type="EMBL" id="JACJVR010000019">
    <property type="protein sequence ID" value="MBB6690990.1"/>
    <property type="molecule type" value="Genomic_DNA"/>
</dbReference>
<dbReference type="InterPro" id="IPR013783">
    <property type="entry name" value="Ig-like_fold"/>
</dbReference>
<dbReference type="AlphaFoldDB" id="A0A841TYQ2"/>
<dbReference type="InterPro" id="IPR003961">
    <property type="entry name" value="FN3_dom"/>
</dbReference>
<proteinExistence type="predicted"/>
<dbReference type="InterPro" id="IPR001119">
    <property type="entry name" value="SLH_dom"/>
</dbReference>
<dbReference type="SUPFAM" id="SSF49265">
    <property type="entry name" value="Fibronectin type III"/>
    <property type="match status" value="1"/>
</dbReference>
<evidence type="ECO:0000313" key="6">
    <source>
        <dbReference type="Proteomes" id="UP000553776"/>
    </source>
</evidence>
<dbReference type="Gene3D" id="2.60.40.10">
    <property type="entry name" value="Immunoglobulins"/>
    <property type="match status" value="1"/>
</dbReference>
<feature type="region of interest" description="Disordered" evidence="1">
    <location>
        <begin position="463"/>
        <end position="492"/>
    </location>
</feature>
<dbReference type="SMART" id="SM00060">
    <property type="entry name" value="FN3"/>
    <property type="match status" value="1"/>
</dbReference>
<dbReference type="CDD" id="cd00063">
    <property type="entry name" value="FN3"/>
    <property type="match status" value="1"/>
</dbReference>
<feature type="domain" description="SLH" evidence="4">
    <location>
        <begin position="1053"/>
        <end position="1112"/>
    </location>
</feature>
<dbReference type="RefSeq" id="WP_185134975.1">
    <property type="nucleotide sequence ID" value="NZ_JACJVR010000019.1"/>
</dbReference>
<keyword evidence="6" id="KW-1185">Reference proteome</keyword>
<feature type="domain" description="Fibronectin type-III" evidence="3">
    <location>
        <begin position="594"/>
        <end position="682"/>
    </location>
</feature>
<dbReference type="PANTHER" id="PTHR43308:SF5">
    <property type="entry name" value="S-LAYER PROTEIN _ PEPTIDOGLYCAN ENDO-BETA-N-ACETYLGLUCOSAMINIDASE"/>
    <property type="match status" value="1"/>
</dbReference>
<dbReference type="Pfam" id="PF00041">
    <property type="entry name" value="fn3"/>
    <property type="match status" value="1"/>
</dbReference>
<evidence type="ECO:0000256" key="1">
    <source>
        <dbReference type="SAM" id="MobiDB-lite"/>
    </source>
</evidence>
<feature type="region of interest" description="Disordered" evidence="1">
    <location>
        <begin position="669"/>
        <end position="697"/>
    </location>
</feature>
<keyword evidence="2" id="KW-0732">Signal</keyword>
<comment type="caution">
    <text evidence="5">The sequence shown here is derived from an EMBL/GenBank/DDBJ whole genome shotgun (WGS) entry which is preliminary data.</text>
</comment>
<dbReference type="InterPro" id="IPR051465">
    <property type="entry name" value="Cell_Envelope_Struct_Comp"/>
</dbReference>
<feature type="domain" description="SLH" evidence="4">
    <location>
        <begin position="922"/>
        <end position="985"/>
    </location>
</feature>
<organism evidence="5 6">
    <name type="scientific">Cohnella xylanilytica</name>
    <dbReference type="NCBI Taxonomy" id="557555"/>
    <lineage>
        <taxon>Bacteria</taxon>
        <taxon>Bacillati</taxon>
        <taxon>Bacillota</taxon>
        <taxon>Bacilli</taxon>
        <taxon>Bacillales</taxon>
        <taxon>Paenibacillaceae</taxon>
        <taxon>Cohnella</taxon>
    </lineage>
</organism>
<evidence type="ECO:0000313" key="5">
    <source>
        <dbReference type="EMBL" id="MBB6690990.1"/>
    </source>
</evidence>
<dbReference type="Pfam" id="PF00395">
    <property type="entry name" value="SLH"/>
    <property type="match status" value="3"/>
</dbReference>
<dbReference type="Proteomes" id="UP000553776">
    <property type="component" value="Unassembled WGS sequence"/>
</dbReference>
<dbReference type="PANTHER" id="PTHR43308">
    <property type="entry name" value="OUTER MEMBRANE PROTEIN ALPHA-RELATED"/>
    <property type="match status" value="1"/>
</dbReference>
<name>A0A841TYQ2_9BACL</name>
<evidence type="ECO:0000256" key="2">
    <source>
        <dbReference type="SAM" id="SignalP"/>
    </source>
</evidence>
<dbReference type="SUPFAM" id="SSF89372">
    <property type="entry name" value="Fucose-specific lectin"/>
    <property type="match status" value="2"/>
</dbReference>
<reference evidence="5 6" key="1">
    <citation type="submission" date="2020-08" db="EMBL/GenBank/DDBJ databases">
        <title>Cohnella phylogeny.</title>
        <authorList>
            <person name="Dunlap C."/>
        </authorList>
    </citation>
    <scope>NUCLEOTIDE SEQUENCE [LARGE SCALE GENOMIC DNA]</scope>
    <source>
        <strain evidence="5 6">DSM 25239</strain>
    </source>
</reference>
<dbReference type="InterPro" id="IPR036116">
    <property type="entry name" value="FN3_sf"/>
</dbReference>
<protein>
    <submittedName>
        <fullName evidence="5">S-layer homology domain-containing protein</fullName>
    </submittedName>
</protein>
<dbReference type="PROSITE" id="PS51272">
    <property type="entry name" value="SLH"/>
    <property type="match status" value="3"/>
</dbReference>
<feature type="domain" description="SLH" evidence="4">
    <location>
        <begin position="986"/>
        <end position="1045"/>
    </location>
</feature>
<evidence type="ECO:0000259" key="3">
    <source>
        <dbReference type="PROSITE" id="PS50853"/>
    </source>
</evidence>
<dbReference type="PROSITE" id="PS50853">
    <property type="entry name" value="FN3"/>
    <property type="match status" value="1"/>
</dbReference>